<dbReference type="GO" id="GO:0003824">
    <property type="term" value="F:catalytic activity"/>
    <property type="evidence" value="ECO:0007669"/>
    <property type="project" value="InterPro"/>
</dbReference>
<organism evidence="1 2">
    <name type="scientific">Penicillium polonicum</name>
    <dbReference type="NCBI Taxonomy" id="60169"/>
    <lineage>
        <taxon>Eukaryota</taxon>
        <taxon>Fungi</taxon>
        <taxon>Dikarya</taxon>
        <taxon>Ascomycota</taxon>
        <taxon>Pezizomycotina</taxon>
        <taxon>Eurotiomycetes</taxon>
        <taxon>Eurotiomycetidae</taxon>
        <taxon>Eurotiales</taxon>
        <taxon>Aspergillaceae</taxon>
        <taxon>Penicillium</taxon>
    </lineage>
</organism>
<proteinExistence type="predicted"/>
<gene>
    <name evidence="1" type="ORF">PENPOL_c002G04054</name>
</gene>
<dbReference type="EMBL" id="MDYM01000002">
    <property type="protein sequence ID" value="OQD69619.1"/>
    <property type="molecule type" value="Genomic_DNA"/>
</dbReference>
<name>A0A1V6NY81_PENPO</name>
<sequence>MNRASSFSSTPCPPDAYDYHVGWICAATQDYGAACKVLDEQYQPLKSSIIPSSRTSYKLERIGNHNVVINIPPSDSSIELLPLNVARGLIAQFPSIRFFLMAGSGGTIDMTEDSVALGDVVVGTKVVPCNVRRRELTTKLAWCDPIVRQPSH</sequence>
<dbReference type="OrthoDB" id="1577640at2759"/>
<dbReference type="STRING" id="60169.A0A1V6NY81"/>
<evidence type="ECO:0000313" key="2">
    <source>
        <dbReference type="Proteomes" id="UP000191408"/>
    </source>
</evidence>
<accession>A0A1V6NY81</accession>
<dbReference type="Gene3D" id="3.40.50.1580">
    <property type="entry name" value="Nucleoside phosphorylase domain"/>
    <property type="match status" value="1"/>
</dbReference>
<evidence type="ECO:0008006" key="3">
    <source>
        <dbReference type="Google" id="ProtNLM"/>
    </source>
</evidence>
<reference evidence="2" key="1">
    <citation type="journal article" date="2017" name="Nat. Microbiol.">
        <title>Global analysis of biosynthetic gene clusters reveals vast potential of secondary metabolite production in Penicillium species.</title>
        <authorList>
            <person name="Nielsen J.C."/>
            <person name="Grijseels S."/>
            <person name="Prigent S."/>
            <person name="Ji B."/>
            <person name="Dainat J."/>
            <person name="Nielsen K.F."/>
            <person name="Frisvad J.C."/>
            <person name="Workman M."/>
            <person name="Nielsen J."/>
        </authorList>
    </citation>
    <scope>NUCLEOTIDE SEQUENCE [LARGE SCALE GENOMIC DNA]</scope>
    <source>
        <strain evidence="2">IBT 4502</strain>
    </source>
</reference>
<protein>
    <recommendedName>
        <fullName evidence="3">Nucleoside phosphorylase domain-containing protein</fullName>
    </recommendedName>
</protein>
<comment type="caution">
    <text evidence="1">The sequence shown here is derived from an EMBL/GenBank/DDBJ whole genome shotgun (WGS) entry which is preliminary data.</text>
</comment>
<dbReference type="PANTHER" id="PTHR46082">
    <property type="entry name" value="ATP/GTP-BINDING PROTEIN-RELATED"/>
    <property type="match status" value="1"/>
</dbReference>
<dbReference type="Proteomes" id="UP000191408">
    <property type="component" value="Unassembled WGS sequence"/>
</dbReference>
<evidence type="ECO:0000313" key="1">
    <source>
        <dbReference type="EMBL" id="OQD69619.1"/>
    </source>
</evidence>
<dbReference type="InterPro" id="IPR053137">
    <property type="entry name" value="NLR-like"/>
</dbReference>
<dbReference type="GO" id="GO:0009116">
    <property type="term" value="P:nucleoside metabolic process"/>
    <property type="evidence" value="ECO:0007669"/>
    <property type="project" value="InterPro"/>
</dbReference>
<dbReference type="AlphaFoldDB" id="A0A1V6NY81"/>
<dbReference type="PANTHER" id="PTHR46082:SF11">
    <property type="entry name" value="AAA+ ATPASE DOMAIN-CONTAINING PROTEIN-RELATED"/>
    <property type="match status" value="1"/>
</dbReference>
<keyword evidence="2" id="KW-1185">Reference proteome</keyword>
<dbReference type="InterPro" id="IPR035994">
    <property type="entry name" value="Nucleoside_phosphorylase_sf"/>
</dbReference>